<protein>
    <submittedName>
        <fullName evidence="4">TetR/AcrR family transcriptional regulator</fullName>
    </submittedName>
</protein>
<keyword evidence="1 2" id="KW-0238">DNA-binding</keyword>
<dbReference type="InterPro" id="IPR009057">
    <property type="entry name" value="Homeodomain-like_sf"/>
</dbReference>
<evidence type="ECO:0000259" key="3">
    <source>
        <dbReference type="PROSITE" id="PS50977"/>
    </source>
</evidence>
<dbReference type="Gene3D" id="1.10.357.10">
    <property type="entry name" value="Tetracycline Repressor, domain 2"/>
    <property type="match status" value="1"/>
</dbReference>
<reference evidence="4 5" key="1">
    <citation type="submission" date="2018-11" db="EMBL/GenBank/DDBJ databases">
        <authorList>
            <person name="Li F."/>
        </authorList>
    </citation>
    <scope>NUCLEOTIDE SEQUENCE [LARGE SCALE GENOMIC DNA]</scope>
    <source>
        <strain evidence="4 5">KIS18-7</strain>
    </source>
</reference>
<evidence type="ECO:0000256" key="2">
    <source>
        <dbReference type="PROSITE-ProRule" id="PRU00335"/>
    </source>
</evidence>
<name>A0A3N0DSN5_9ACTN</name>
<evidence type="ECO:0000313" key="5">
    <source>
        <dbReference type="Proteomes" id="UP000277094"/>
    </source>
</evidence>
<accession>A0A3N0DSN5</accession>
<dbReference type="PROSITE" id="PS50977">
    <property type="entry name" value="HTH_TETR_2"/>
    <property type="match status" value="1"/>
</dbReference>
<dbReference type="InterPro" id="IPR050109">
    <property type="entry name" value="HTH-type_TetR-like_transc_reg"/>
</dbReference>
<gene>
    <name evidence="4" type="ORF">EFL95_04705</name>
</gene>
<dbReference type="PANTHER" id="PTHR30055">
    <property type="entry name" value="HTH-TYPE TRANSCRIPTIONAL REGULATOR RUTR"/>
    <property type="match status" value="1"/>
</dbReference>
<sequence length="187" mass="20342">MTASASSRLSIEDWTERALALVMDEGVGAIKINRLCKELGVTKGSFYWHFADLDALLEAIAERWCAETRTLLGSLSALDDLPPLERIRAMALRLIDGPSFSVERALREWARSDAKVAAMIVESDQFVFELVQAALVDLGHTPEGARMRAGLLVYAGIGFAHGQNSLPQPTADDIEDLVAFLAGEAAR</sequence>
<dbReference type="PANTHER" id="PTHR30055:SF239">
    <property type="entry name" value="TRANSCRIPTIONAL REGULATORY PROTEIN"/>
    <property type="match status" value="1"/>
</dbReference>
<dbReference type="GO" id="GO:0000976">
    <property type="term" value="F:transcription cis-regulatory region binding"/>
    <property type="evidence" value="ECO:0007669"/>
    <property type="project" value="TreeGrafter"/>
</dbReference>
<evidence type="ECO:0000313" key="4">
    <source>
        <dbReference type="EMBL" id="RNL78403.1"/>
    </source>
</evidence>
<keyword evidence="5" id="KW-1185">Reference proteome</keyword>
<dbReference type="Pfam" id="PF00440">
    <property type="entry name" value="TetR_N"/>
    <property type="match status" value="1"/>
</dbReference>
<dbReference type="RefSeq" id="WP_123232902.1">
    <property type="nucleotide sequence ID" value="NZ_RJSG01000002.1"/>
</dbReference>
<comment type="caution">
    <text evidence="4">The sequence shown here is derived from an EMBL/GenBank/DDBJ whole genome shotgun (WGS) entry which is preliminary data.</text>
</comment>
<dbReference type="GO" id="GO:0003700">
    <property type="term" value="F:DNA-binding transcription factor activity"/>
    <property type="evidence" value="ECO:0007669"/>
    <property type="project" value="TreeGrafter"/>
</dbReference>
<evidence type="ECO:0000256" key="1">
    <source>
        <dbReference type="ARBA" id="ARBA00023125"/>
    </source>
</evidence>
<dbReference type="InterPro" id="IPR001647">
    <property type="entry name" value="HTH_TetR"/>
</dbReference>
<feature type="domain" description="HTH tetR-type" evidence="3">
    <location>
        <begin position="8"/>
        <end position="68"/>
    </location>
</feature>
<dbReference type="SUPFAM" id="SSF46689">
    <property type="entry name" value="Homeodomain-like"/>
    <property type="match status" value="1"/>
</dbReference>
<organism evidence="4 5">
    <name type="scientific">Nocardioides marmorisolisilvae</name>
    <dbReference type="NCBI Taxonomy" id="1542737"/>
    <lineage>
        <taxon>Bacteria</taxon>
        <taxon>Bacillati</taxon>
        <taxon>Actinomycetota</taxon>
        <taxon>Actinomycetes</taxon>
        <taxon>Propionibacteriales</taxon>
        <taxon>Nocardioidaceae</taxon>
        <taxon>Nocardioides</taxon>
    </lineage>
</organism>
<proteinExistence type="predicted"/>
<dbReference type="AlphaFoldDB" id="A0A3N0DSN5"/>
<dbReference type="EMBL" id="RJSG01000002">
    <property type="protein sequence ID" value="RNL78403.1"/>
    <property type="molecule type" value="Genomic_DNA"/>
</dbReference>
<dbReference type="OrthoDB" id="3218408at2"/>
<dbReference type="Proteomes" id="UP000277094">
    <property type="component" value="Unassembled WGS sequence"/>
</dbReference>
<feature type="DNA-binding region" description="H-T-H motif" evidence="2">
    <location>
        <begin position="31"/>
        <end position="50"/>
    </location>
</feature>